<sequence length="206" mass="23585">MSLLCSSIDRACMTPPALTSPGLCWETKSAQASVFRRNKDTGWQDREEEGHRSYMKRLVRLRSVRKAPGHVERRLLFHPKPPRVGIPLTRSDMKVAESRLHAHAPPHPIIPFDAACTVMGRAVPPWHNEDVPEKCRLSRDLWFLGKHLYGTCERTWPSTSPALPVNDPHLLYQHLFTDRHFCLPSSNHLQLSNIHPSQESGKRGRR</sequence>
<comment type="caution">
    <text evidence="1">The sequence shown here is derived from an EMBL/GenBank/DDBJ whole genome shotgun (WGS) entry which is preliminary data.</text>
</comment>
<keyword evidence="2" id="KW-1185">Reference proteome</keyword>
<dbReference type="EMBL" id="CADEAL010002402">
    <property type="protein sequence ID" value="CAB1440151.1"/>
    <property type="molecule type" value="Genomic_DNA"/>
</dbReference>
<evidence type="ECO:0000313" key="1">
    <source>
        <dbReference type="EMBL" id="CAB1440151.1"/>
    </source>
</evidence>
<gene>
    <name evidence="1" type="ORF">PLEPLA_LOCUS27917</name>
</gene>
<organism evidence="1 2">
    <name type="scientific">Pleuronectes platessa</name>
    <name type="common">European plaice</name>
    <dbReference type="NCBI Taxonomy" id="8262"/>
    <lineage>
        <taxon>Eukaryota</taxon>
        <taxon>Metazoa</taxon>
        <taxon>Chordata</taxon>
        <taxon>Craniata</taxon>
        <taxon>Vertebrata</taxon>
        <taxon>Euteleostomi</taxon>
        <taxon>Actinopterygii</taxon>
        <taxon>Neopterygii</taxon>
        <taxon>Teleostei</taxon>
        <taxon>Neoteleostei</taxon>
        <taxon>Acanthomorphata</taxon>
        <taxon>Carangaria</taxon>
        <taxon>Pleuronectiformes</taxon>
        <taxon>Pleuronectoidei</taxon>
        <taxon>Pleuronectidae</taxon>
        <taxon>Pleuronectes</taxon>
    </lineage>
</organism>
<protein>
    <submittedName>
        <fullName evidence="1">Uncharacterized protein</fullName>
    </submittedName>
</protein>
<dbReference type="Proteomes" id="UP001153269">
    <property type="component" value="Unassembled WGS sequence"/>
</dbReference>
<dbReference type="AlphaFoldDB" id="A0A9N7V0Y5"/>
<evidence type="ECO:0000313" key="2">
    <source>
        <dbReference type="Proteomes" id="UP001153269"/>
    </source>
</evidence>
<reference evidence="1" key="1">
    <citation type="submission" date="2020-03" db="EMBL/GenBank/DDBJ databases">
        <authorList>
            <person name="Weist P."/>
        </authorList>
    </citation>
    <scope>NUCLEOTIDE SEQUENCE</scope>
</reference>
<accession>A0A9N7V0Y5</accession>
<proteinExistence type="predicted"/>
<name>A0A9N7V0Y5_PLEPL</name>